<keyword evidence="6" id="KW-0456">Lyase</keyword>
<dbReference type="InterPro" id="IPR012904">
    <property type="entry name" value="OGG_N"/>
</dbReference>
<evidence type="ECO:0000256" key="2">
    <source>
        <dbReference type="ARBA" id="ARBA00012720"/>
    </source>
</evidence>
<dbReference type="GO" id="GO:0008534">
    <property type="term" value="F:oxidized purine nucleobase lesion DNA N-glycosylase activity"/>
    <property type="evidence" value="ECO:0007669"/>
    <property type="project" value="InterPro"/>
</dbReference>
<keyword evidence="12" id="KW-1185">Reference proteome</keyword>
<dbReference type="Pfam" id="PF00730">
    <property type="entry name" value="HhH-GPD"/>
    <property type="match status" value="1"/>
</dbReference>
<dbReference type="SMART" id="SM00478">
    <property type="entry name" value="ENDO3c"/>
    <property type="match status" value="1"/>
</dbReference>
<evidence type="ECO:0000256" key="3">
    <source>
        <dbReference type="ARBA" id="ARBA00022763"/>
    </source>
</evidence>
<dbReference type="EMBL" id="JACOPF010000001">
    <property type="protein sequence ID" value="MBC5687428.1"/>
    <property type="molecule type" value="Genomic_DNA"/>
</dbReference>
<proteinExistence type="inferred from homology"/>
<dbReference type="InterPro" id="IPR023170">
    <property type="entry name" value="HhH_base_excis_C"/>
</dbReference>
<dbReference type="InterPro" id="IPR011257">
    <property type="entry name" value="DNA_glycosylase"/>
</dbReference>
<dbReference type="Pfam" id="PF07934">
    <property type="entry name" value="OGG_N"/>
    <property type="match status" value="1"/>
</dbReference>
<evidence type="ECO:0000313" key="11">
    <source>
        <dbReference type="EMBL" id="MBC5687428.1"/>
    </source>
</evidence>
<evidence type="ECO:0000313" key="12">
    <source>
        <dbReference type="Proteomes" id="UP000652477"/>
    </source>
</evidence>
<dbReference type="PANTHER" id="PTHR10242:SF2">
    <property type="entry name" value="N-GLYCOSYLASE_DNA LYASE"/>
    <property type="match status" value="1"/>
</dbReference>
<dbReference type="GO" id="GO:0140078">
    <property type="term" value="F:class I DNA-(apurinic or apyrimidinic site) endonuclease activity"/>
    <property type="evidence" value="ECO:0007669"/>
    <property type="project" value="UniProtKB-EC"/>
</dbReference>
<dbReference type="InterPro" id="IPR003265">
    <property type="entry name" value="HhH-GPD_domain"/>
</dbReference>
<gene>
    <name evidence="11" type="ORF">H8S37_00565</name>
</gene>
<dbReference type="AlphaFoldDB" id="A0A923LFL5"/>
<evidence type="ECO:0000256" key="1">
    <source>
        <dbReference type="ARBA" id="ARBA00010679"/>
    </source>
</evidence>
<evidence type="ECO:0000256" key="6">
    <source>
        <dbReference type="ARBA" id="ARBA00023239"/>
    </source>
</evidence>
<keyword evidence="3" id="KW-0227">DNA damage</keyword>
<reference evidence="11" key="1">
    <citation type="submission" date="2020-08" db="EMBL/GenBank/DDBJ databases">
        <title>Genome public.</title>
        <authorList>
            <person name="Liu C."/>
            <person name="Sun Q."/>
        </authorList>
    </citation>
    <scope>NUCLEOTIDE SEQUENCE</scope>
    <source>
        <strain evidence="11">NSJ-55</strain>
    </source>
</reference>
<feature type="domain" description="HhH-GPD" evidence="10">
    <location>
        <begin position="114"/>
        <end position="268"/>
    </location>
</feature>
<organism evidence="11 12">
    <name type="scientific">Mediterraneibacter hominis</name>
    <dbReference type="NCBI Taxonomy" id="2763054"/>
    <lineage>
        <taxon>Bacteria</taxon>
        <taxon>Bacillati</taxon>
        <taxon>Bacillota</taxon>
        <taxon>Clostridia</taxon>
        <taxon>Lachnospirales</taxon>
        <taxon>Lachnospiraceae</taxon>
        <taxon>Mediterraneibacter</taxon>
    </lineage>
</organism>
<sequence length="275" mass="32326">MQKIELPNDCFRIEQICESGQCFRLDKTEEDIYEVIAGGRYLKMKQYSDKTDLYCTKKEYEVFWKTYFDLEVRYQDYIDSIEKQDIYLKKAAEFGSGIRILKQDVWEMIVSFILSQQNNIPRIKRLIQALCSRYGEEKKSPEGKIYHTFPTARRLSEVSEEEFRTMKLGYRSRYLKETACAVAQGKVLLENLEELKYADAKKELMKLCGIGAKVADCICLFALHKMDAFPVDTHIHKVLEQEYKTGFPFARYSGFAGVMQQYIFYYDLKKGRDAI</sequence>
<dbReference type="GO" id="GO:0003684">
    <property type="term" value="F:damaged DNA binding"/>
    <property type="evidence" value="ECO:0007669"/>
    <property type="project" value="InterPro"/>
</dbReference>
<accession>A0A923LFL5</accession>
<evidence type="ECO:0000256" key="7">
    <source>
        <dbReference type="ARBA" id="ARBA00023268"/>
    </source>
</evidence>
<comment type="similarity">
    <text evidence="1">Belongs to the type-1 OGG1 family.</text>
</comment>
<dbReference type="SUPFAM" id="SSF48150">
    <property type="entry name" value="DNA-glycosylase"/>
    <property type="match status" value="1"/>
</dbReference>
<name>A0A923LFL5_9FIRM</name>
<dbReference type="PANTHER" id="PTHR10242">
    <property type="entry name" value="8-OXOGUANINE DNA GLYCOSYLASE"/>
    <property type="match status" value="1"/>
</dbReference>
<dbReference type="GO" id="GO:0006289">
    <property type="term" value="P:nucleotide-excision repair"/>
    <property type="evidence" value="ECO:0007669"/>
    <property type="project" value="InterPro"/>
</dbReference>
<evidence type="ECO:0000256" key="5">
    <source>
        <dbReference type="ARBA" id="ARBA00023204"/>
    </source>
</evidence>
<evidence type="ECO:0000256" key="8">
    <source>
        <dbReference type="ARBA" id="ARBA00023295"/>
    </source>
</evidence>
<dbReference type="Gene3D" id="1.10.1670.10">
    <property type="entry name" value="Helix-hairpin-Helix base-excision DNA repair enzymes (C-terminal)"/>
    <property type="match status" value="1"/>
</dbReference>
<dbReference type="Proteomes" id="UP000652477">
    <property type="component" value="Unassembled WGS sequence"/>
</dbReference>
<dbReference type="Gene3D" id="1.10.340.30">
    <property type="entry name" value="Hypothetical protein, domain 2"/>
    <property type="match status" value="1"/>
</dbReference>
<keyword evidence="8" id="KW-0326">Glycosidase</keyword>
<dbReference type="Gene3D" id="3.30.310.260">
    <property type="match status" value="1"/>
</dbReference>
<evidence type="ECO:0000259" key="10">
    <source>
        <dbReference type="SMART" id="SM00478"/>
    </source>
</evidence>
<comment type="caution">
    <text evidence="11">The sequence shown here is derived from an EMBL/GenBank/DDBJ whole genome shotgun (WGS) entry which is preliminary data.</text>
</comment>
<evidence type="ECO:0000256" key="4">
    <source>
        <dbReference type="ARBA" id="ARBA00022801"/>
    </source>
</evidence>
<protein>
    <recommendedName>
        <fullName evidence="2">DNA-(apurinic or apyrimidinic site) lyase</fullName>
        <ecNumber evidence="2">4.2.99.18</ecNumber>
    </recommendedName>
</protein>
<keyword evidence="4" id="KW-0378">Hydrolase</keyword>
<dbReference type="GO" id="GO:0006284">
    <property type="term" value="P:base-excision repair"/>
    <property type="evidence" value="ECO:0007669"/>
    <property type="project" value="InterPro"/>
</dbReference>
<keyword evidence="5" id="KW-0234">DNA repair</keyword>
<comment type="catalytic activity">
    <reaction evidence="9">
        <text>2'-deoxyribonucleotide-(2'-deoxyribose 5'-phosphate)-2'-deoxyribonucleotide-DNA = a 3'-end 2'-deoxyribonucleotide-(2,3-dehydro-2,3-deoxyribose 5'-phosphate)-DNA + a 5'-end 5'-phospho-2'-deoxyribonucleoside-DNA + H(+)</text>
        <dbReference type="Rhea" id="RHEA:66592"/>
        <dbReference type="Rhea" id="RHEA-COMP:13180"/>
        <dbReference type="Rhea" id="RHEA-COMP:16897"/>
        <dbReference type="Rhea" id="RHEA-COMP:17067"/>
        <dbReference type="ChEBI" id="CHEBI:15378"/>
        <dbReference type="ChEBI" id="CHEBI:136412"/>
        <dbReference type="ChEBI" id="CHEBI:157695"/>
        <dbReference type="ChEBI" id="CHEBI:167181"/>
        <dbReference type="EC" id="4.2.99.18"/>
    </reaction>
</comment>
<keyword evidence="7" id="KW-0511">Multifunctional enzyme</keyword>
<dbReference type="SUPFAM" id="SSF55945">
    <property type="entry name" value="TATA-box binding protein-like"/>
    <property type="match status" value="1"/>
</dbReference>
<evidence type="ECO:0000256" key="9">
    <source>
        <dbReference type="ARBA" id="ARBA00044632"/>
    </source>
</evidence>
<dbReference type="InterPro" id="IPR052054">
    <property type="entry name" value="Oxidative_DNA_repair_enzyme"/>
</dbReference>
<dbReference type="CDD" id="cd00056">
    <property type="entry name" value="ENDO3c"/>
    <property type="match status" value="1"/>
</dbReference>
<dbReference type="RefSeq" id="WP_186874122.1">
    <property type="nucleotide sequence ID" value="NZ_JACOPF010000001.1"/>
</dbReference>
<dbReference type="EC" id="4.2.99.18" evidence="2"/>